<feature type="domain" description="CXXC-type" evidence="8">
    <location>
        <begin position="81"/>
        <end position="122"/>
    </location>
</feature>
<dbReference type="GO" id="GO:0008327">
    <property type="term" value="F:methyl-CpG binding"/>
    <property type="evidence" value="ECO:0007669"/>
    <property type="project" value="TreeGrafter"/>
</dbReference>
<evidence type="ECO:0000256" key="3">
    <source>
        <dbReference type="ARBA" id="ARBA00022723"/>
    </source>
</evidence>
<protein>
    <recommendedName>
        <fullName evidence="8">CXXC-type domain-containing protein</fullName>
    </recommendedName>
</protein>
<comment type="caution">
    <text evidence="9">The sequence shown here is derived from an EMBL/GenBank/DDBJ whole genome shotgun (WGS) entry which is preliminary data.</text>
</comment>
<keyword evidence="3" id="KW-0479">Metal-binding</keyword>
<organism evidence="9 10">
    <name type="scientific">Synaphobranchus kaupii</name>
    <name type="common">Kaup's arrowtooth eel</name>
    <dbReference type="NCBI Taxonomy" id="118154"/>
    <lineage>
        <taxon>Eukaryota</taxon>
        <taxon>Metazoa</taxon>
        <taxon>Chordata</taxon>
        <taxon>Craniata</taxon>
        <taxon>Vertebrata</taxon>
        <taxon>Euteleostomi</taxon>
        <taxon>Actinopterygii</taxon>
        <taxon>Neopterygii</taxon>
        <taxon>Teleostei</taxon>
        <taxon>Anguilliformes</taxon>
        <taxon>Synaphobranchidae</taxon>
        <taxon>Synaphobranchus</taxon>
    </lineage>
</organism>
<evidence type="ECO:0000256" key="7">
    <source>
        <dbReference type="PROSITE-ProRule" id="PRU00509"/>
    </source>
</evidence>
<evidence type="ECO:0000256" key="1">
    <source>
        <dbReference type="ARBA" id="ARBA00004496"/>
    </source>
</evidence>
<proteinExistence type="predicted"/>
<gene>
    <name evidence="9" type="ORF">SKAU_G00010080</name>
</gene>
<dbReference type="GO" id="GO:0005737">
    <property type="term" value="C:cytoplasm"/>
    <property type="evidence" value="ECO:0007669"/>
    <property type="project" value="UniProtKB-SubCell"/>
</dbReference>
<name>A0A9Q1GAW3_SYNKA</name>
<dbReference type="Proteomes" id="UP001152622">
    <property type="component" value="Chromosome 1"/>
</dbReference>
<keyword evidence="2" id="KW-0963">Cytoplasm</keyword>
<keyword evidence="10" id="KW-1185">Reference proteome</keyword>
<dbReference type="AlphaFoldDB" id="A0A9Q1GAW3"/>
<dbReference type="PANTHER" id="PTHR13419:SF0">
    <property type="entry name" value="CXXC-TYPE DOMAIN-CONTAINING PROTEIN"/>
    <property type="match status" value="1"/>
</dbReference>
<dbReference type="GO" id="GO:0008270">
    <property type="term" value="F:zinc ion binding"/>
    <property type="evidence" value="ECO:0007669"/>
    <property type="project" value="UniProtKB-KW"/>
</dbReference>
<dbReference type="OrthoDB" id="8777148at2759"/>
<dbReference type="InterPro" id="IPR002857">
    <property type="entry name" value="Znf_CXXC"/>
</dbReference>
<evidence type="ECO:0000313" key="10">
    <source>
        <dbReference type="Proteomes" id="UP001152622"/>
    </source>
</evidence>
<evidence type="ECO:0000313" key="9">
    <source>
        <dbReference type="EMBL" id="KAJ8380230.1"/>
    </source>
</evidence>
<keyword evidence="6" id="KW-0238">DNA-binding</keyword>
<accession>A0A9Q1GAW3</accession>
<dbReference type="PANTHER" id="PTHR13419">
    <property type="entry name" value="ZINC FINGER-CONTAINING"/>
    <property type="match status" value="1"/>
</dbReference>
<evidence type="ECO:0000259" key="8">
    <source>
        <dbReference type="PROSITE" id="PS51058"/>
    </source>
</evidence>
<evidence type="ECO:0000256" key="4">
    <source>
        <dbReference type="ARBA" id="ARBA00022771"/>
    </source>
</evidence>
<evidence type="ECO:0000256" key="2">
    <source>
        <dbReference type="ARBA" id="ARBA00022490"/>
    </source>
</evidence>
<comment type="subcellular location">
    <subcellularLocation>
        <location evidence="1">Cytoplasm</location>
    </subcellularLocation>
</comment>
<dbReference type="EMBL" id="JAINUF010000001">
    <property type="protein sequence ID" value="KAJ8380230.1"/>
    <property type="molecule type" value="Genomic_DNA"/>
</dbReference>
<keyword evidence="4 7" id="KW-0863">Zinc-finger</keyword>
<dbReference type="PROSITE" id="PS51058">
    <property type="entry name" value="ZF_CXXC"/>
    <property type="match status" value="1"/>
</dbReference>
<evidence type="ECO:0000256" key="5">
    <source>
        <dbReference type="ARBA" id="ARBA00022833"/>
    </source>
</evidence>
<dbReference type="Pfam" id="PF02008">
    <property type="entry name" value="zf-CXXC"/>
    <property type="match status" value="1"/>
</dbReference>
<reference evidence="9" key="1">
    <citation type="journal article" date="2023" name="Science">
        <title>Genome structures resolve the early diversification of teleost fishes.</title>
        <authorList>
            <person name="Parey E."/>
            <person name="Louis A."/>
            <person name="Montfort J."/>
            <person name="Bouchez O."/>
            <person name="Roques C."/>
            <person name="Iampietro C."/>
            <person name="Lluch J."/>
            <person name="Castinel A."/>
            <person name="Donnadieu C."/>
            <person name="Desvignes T."/>
            <person name="Floi Bucao C."/>
            <person name="Jouanno E."/>
            <person name="Wen M."/>
            <person name="Mejri S."/>
            <person name="Dirks R."/>
            <person name="Jansen H."/>
            <person name="Henkel C."/>
            <person name="Chen W.J."/>
            <person name="Zahm M."/>
            <person name="Cabau C."/>
            <person name="Klopp C."/>
            <person name="Thompson A.W."/>
            <person name="Robinson-Rechavi M."/>
            <person name="Braasch I."/>
            <person name="Lecointre G."/>
            <person name="Bobe J."/>
            <person name="Postlethwait J.H."/>
            <person name="Berthelot C."/>
            <person name="Roest Crollius H."/>
            <person name="Guiguen Y."/>
        </authorList>
    </citation>
    <scope>NUCLEOTIDE SEQUENCE</scope>
    <source>
        <strain evidence="9">WJC10195</strain>
    </source>
</reference>
<dbReference type="InterPro" id="IPR040388">
    <property type="entry name" value="CXXC4/CXXC5"/>
</dbReference>
<dbReference type="GO" id="GO:0005634">
    <property type="term" value="C:nucleus"/>
    <property type="evidence" value="ECO:0007669"/>
    <property type="project" value="TreeGrafter"/>
</dbReference>
<keyword evidence="5" id="KW-0862">Zinc</keyword>
<evidence type="ECO:0000256" key="6">
    <source>
        <dbReference type="ARBA" id="ARBA00023125"/>
    </source>
</evidence>
<sequence>MHKPRAGYGPPQEDIYEFSLEGDEDPKIFLRSGAMGRASPLAEYIRTEHQQGGLYSLAPVGPREPPGGDAAGAAGAVAAAQKKKRKRCGVCTPCTRRENCGSCSNCMNRKVRHQICKLRKCDVLKKKSGKEGLGFLILSEACAGYQGSVYRAKGGLAVHGRLAVNYPVNHHSGAAQRRFGSESQ</sequence>